<feature type="compositionally biased region" description="Basic and acidic residues" evidence="1">
    <location>
        <begin position="308"/>
        <end position="317"/>
    </location>
</feature>
<sequence length="364" mass="41139">MKGDGSAKKQPGAGRGKGKRKRVAEPPLSPRSEEHRKERRALIELLDKRLMEAQIPLIEAFQKEEQERQAKEQQRIRIAAWKEQCTCHLVRKASMDPEFLALYEGAPERSPAALANIILDREYRSFVKEINISGEQAYEFHEAYNTNGREHISLQPESNHLRIVIQHLFPGGMVPDSTNSDVIDTTGCPGNCSKSEDLHITELKRRLLAVNASVERRKEREQKSTQLAQAVKQLLALDKHCNDTAVKNEVVVKEEDESVDELQKSKDFGAMERRRADEVDREVDSGVRIGNEEVLENVVSRARMVKEEVHDGTEAVKEGQAGKGQPEVLLNGTSKRKRASSSVPQPVLVPPTTEPRRSRRLRKN</sequence>
<evidence type="ECO:0000313" key="3">
    <source>
        <dbReference type="Proteomes" id="UP000275078"/>
    </source>
</evidence>
<proteinExistence type="predicted"/>
<feature type="region of interest" description="Disordered" evidence="1">
    <location>
        <begin position="1"/>
        <end position="39"/>
    </location>
</feature>
<organism evidence="2 3">
    <name type="scientific">Ascobolus immersus RN42</name>
    <dbReference type="NCBI Taxonomy" id="1160509"/>
    <lineage>
        <taxon>Eukaryota</taxon>
        <taxon>Fungi</taxon>
        <taxon>Dikarya</taxon>
        <taxon>Ascomycota</taxon>
        <taxon>Pezizomycotina</taxon>
        <taxon>Pezizomycetes</taxon>
        <taxon>Pezizales</taxon>
        <taxon>Ascobolaceae</taxon>
        <taxon>Ascobolus</taxon>
    </lineage>
</organism>
<dbReference type="Proteomes" id="UP000275078">
    <property type="component" value="Unassembled WGS sequence"/>
</dbReference>
<gene>
    <name evidence="2" type="ORF">BJ508DRAFT_367722</name>
</gene>
<dbReference type="AlphaFoldDB" id="A0A3N4HHJ1"/>
<evidence type="ECO:0000256" key="1">
    <source>
        <dbReference type="SAM" id="MobiDB-lite"/>
    </source>
</evidence>
<accession>A0A3N4HHJ1</accession>
<keyword evidence="3" id="KW-1185">Reference proteome</keyword>
<protein>
    <submittedName>
        <fullName evidence="2">Uncharacterized protein</fullName>
    </submittedName>
</protein>
<dbReference type="EMBL" id="ML119923">
    <property type="protein sequence ID" value="RPA71500.1"/>
    <property type="molecule type" value="Genomic_DNA"/>
</dbReference>
<evidence type="ECO:0000313" key="2">
    <source>
        <dbReference type="EMBL" id="RPA71500.1"/>
    </source>
</evidence>
<feature type="region of interest" description="Disordered" evidence="1">
    <location>
        <begin position="308"/>
        <end position="364"/>
    </location>
</feature>
<name>A0A3N4HHJ1_ASCIM</name>
<reference evidence="2 3" key="1">
    <citation type="journal article" date="2018" name="Nat. Ecol. Evol.">
        <title>Pezizomycetes genomes reveal the molecular basis of ectomycorrhizal truffle lifestyle.</title>
        <authorList>
            <person name="Murat C."/>
            <person name="Payen T."/>
            <person name="Noel B."/>
            <person name="Kuo A."/>
            <person name="Morin E."/>
            <person name="Chen J."/>
            <person name="Kohler A."/>
            <person name="Krizsan K."/>
            <person name="Balestrini R."/>
            <person name="Da Silva C."/>
            <person name="Montanini B."/>
            <person name="Hainaut M."/>
            <person name="Levati E."/>
            <person name="Barry K.W."/>
            <person name="Belfiori B."/>
            <person name="Cichocki N."/>
            <person name="Clum A."/>
            <person name="Dockter R.B."/>
            <person name="Fauchery L."/>
            <person name="Guy J."/>
            <person name="Iotti M."/>
            <person name="Le Tacon F."/>
            <person name="Lindquist E.A."/>
            <person name="Lipzen A."/>
            <person name="Malagnac F."/>
            <person name="Mello A."/>
            <person name="Molinier V."/>
            <person name="Miyauchi S."/>
            <person name="Poulain J."/>
            <person name="Riccioni C."/>
            <person name="Rubini A."/>
            <person name="Sitrit Y."/>
            <person name="Splivallo R."/>
            <person name="Traeger S."/>
            <person name="Wang M."/>
            <person name="Zifcakova L."/>
            <person name="Wipf D."/>
            <person name="Zambonelli A."/>
            <person name="Paolocci F."/>
            <person name="Nowrousian M."/>
            <person name="Ottonello S."/>
            <person name="Baldrian P."/>
            <person name="Spatafora J.W."/>
            <person name="Henrissat B."/>
            <person name="Nagy L.G."/>
            <person name="Aury J.M."/>
            <person name="Wincker P."/>
            <person name="Grigoriev I.V."/>
            <person name="Bonfante P."/>
            <person name="Martin F.M."/>
        </authorList>
    </citation>
    <scope>NUCLEOTIDE SEQUENCE [LARGE SCALE GENOMIC DNA]</scope>
    <source>
        <strain evidence="2 3">RN42</strain>
    </source>
</reference>